<accession>A0A060SFG7</accession>
<dbReference type="InterPro" id="IPR001202">
    <property type="entry name" value="WW_dom"/>
</dbReference>
<dbReference type="AlphaFoldDB" id="A0A060SFG7"/>
<dbReference type="CDD" id="cd00201">
    <property type="entry name" value="WW"/>
    <property type="match status" value="1"/>
</dbReference>
<gene>
    <name evidence="3" type="ORF">BN946_scf184845.g13</name>
</gene>
<dbReference type="STRING" id="5643.A0A060SFG7"/>
<evidence type="ECO:0000313" key="4">
    <source>
        <dbReference type="Proteomes" id="UP000029665"/>
    </source>
</evidence>
<dbReference type="PROSITE" id="PS50020">
    <property type="entry name" value="WW_DOMAIN_2"/>
    <property type="match status" value="1"/>
</dbReference>
<dbReference type="SUPFAM" id="SSF51045">
    <property type="entry name" value="WW domain"/>
    <property type="match status" value="1"/>
</dbReference>
<dbReference type="InterPro" id="IPR036020">
    <property type="entry name" value="WW_dom_sf"/>
</dbReference>
<dbReference type="Gene3D" id="2.20.70.10">
    <property type="match status" value="1"/>
</dbReference>
<feature type="compositionally biased region" description="Basic and acidic residues" evidence="1">
    <location>
        <begin position="458"/>
        <end position="515"/>
    </location>
</feature>
<dbReference type="OMA" id="NARHEND"/>
<proteinExistence type="predicted"/>
<feature type="compositionally biased region" description="Pro residues" evidence="1">
    <location>
        <begin position="184"/>
        <end position="209"/>
    </location>
</feature>
<dbReference type="EMBL" id="CCBP010000098">
    <property type="protein sequence ID" value="CDO71143.1"/>
    <property type="molecule type" value="Genomic_DNA"/>
</dbReference>
<reference evidence="3" key="1">
    <citation type="submission" date="2014-01" db="EMBL/GenBank/DDBJ databases">
        <title>The genome of the white-rot fungus Pycnoporus cinnabarinus: a basidiomycete model with a versatile arsenal for lignocellulosic biomass breakdown.</title>
        <authorList>
            <person name="Levasseur A."/>
            <person name="Lomascolo A."/>
            <person name="Ruiz-Duenas F.J."/>
            <person name="Uzan E."/>
            <person name="Piumi F."/>
            <person name="Kues U."/>
            <person name="Ram A.F.J."/>
            <person name="Murat C."/>
            <person name="Haon M."/>
            <person name="Benoit I."/>
            <person name="Arfi Y."/>
            <person name="Chevret D."/>
            <person name="Drula E."/>
            <person name="Kwon M.J."/>
            <person name="Gouret P."/>
            <person name="Lesage-Meessen L."/>
            <person name="Lombard V."/>
            <person name="Mariette J."/>
            <person name="Noirot C."/>
            <person name="Park J."/>
            <person name="Patyshakuliyeva A."/>
            <person name="Wieneger R.A.B."/>
            <person name="Wosten H.A.B."/>
            <person name="Martin F."/>
            <person name="Coutinho P.M."/>
            <person name="de Vries R."/>
            <person name="Martinez A.T."/>
            <person name="Klopp C."/>
            <person name="Pontarotti P."/>
            <person name="Henrissat B."/>
            <person name="Record E."/>
        </authorList>
    </citation>
    <scope>NUCLEOTIDE SEQUENCE [LARGE SCALE GENOMIC DNA]</scope>
    <source>
        <strain evidence="3">BRFM137</strain>
    </source>
</reference>
<feature type="compositionally biased region" description="Basic and acidic residues" evidence="1">
    <location>
        <begin position="400"/>
        <end position="421"/>
    </location>
</feature>
<name>A0A060SFG7_PYCCI</name>
<sequence>MQQHRRPPGEHSGGGHQVFRAELERPVTVDHIEPNSSATSTPILILAHAFDGTMLEDDGERVDWGNDEDEQQVFPPSDTVYSQRQTMGGYVGLGEDAEDAVSLGGDDEDEREFYARHSTEQDSVTSNNVLLSKSTFVSHSTSGKRDSQRQSATSSQRARTPSLPQNPDSPDDNLRRTHSASTLVPPPMTHALPPKPIAVPPLYRPPSPVRPGIRVSAMSYRQKKTNGSGKYSVAPDGGDPLPPDWEIRYPRNGGKDAYYFNVKTEESTWIRPRLPPSGRSSPTKDGEGGSARRSPDLQAPWPDRSGRGQGPRTQRRDITSRNPSPPSPPPPPANGSLTYQDRHYRPNEGAVPSVKPEALDKRDERSGTRSNNLSEPPHGRSQTPPQASDRRWRPRTPSPPRERILRRESSLPPHGDVKEAPRGVFRQTDIGWGLSQRQDVVHDIQVAPRSPPARRMRRKDDIEPPLRRRKDDIEPPVRRKDDIGPWSRRKDDIEPPIRRKDDIEPPLRRKEDIEAPLRPLPKKQPNARHENDEWPASRPPLREPSPPRRLAYPPTEDLLPPPSSSAREPIHYPRSRTPPPQYPPRDLPSNLSTDTLPLRRVRDEDDTYDNAKKRRLNSDEPGSSRHPPHDLPSPPVALPPKPSFSPEGPVVDVSHRRRAPLPPQDQQWREKMKGGPPEPPSATYGAMSAPGPAGQGARFGPPHPNDFERRPRPPVDNAPADRRENKFRERPDDMTARQDGRSASRDIDVGRPRRLPPHEAGEGMSRFEPSAPPPPDRMDIDVMPPSRAPPAPVRQLGECMQIVC</sequence>
<feature type="compositionally biased region" description="Pro residues" evidence="1">
    <location>
        <begin position="630"/>
        <end position="643"/>
    </location>
</feature>
<feature type="region of interest" description="Disordered" evidence="1">
    <location>
        <begin position="136"/>
        <end position="793"/>
    </location>
</feature>
<dbReference type="HOGENOM" id="CLU_350264_0_0_1"/>
<keyword evidence="4" id="KW-1185">Reference proteome</keyword>
<organism evidence="3 4">
    <name type="scientific">Pycnoporus cinnabarinus</name>
    <name type="common">Cinnabar-red polypore</name>
    <name type="synonym">Trametes cinnabarina</name>
    <dbReference type="NCBI Taxonomy" id="5643"/>
    <lineage>
        <taxon>Eukaryota</taxon>
        <taxon>Fungi</taxon>
        <taxon>Dikarya</taxon>
        <taxon>Basidiomycota</taxon>
        <taxon>Agaricomycotina</taxon>
        <taxon>Agaricomycetes</taxon>
        <taxon>Polyporales</taxon>
        <taxon>Polyporaceae</taxon>
        <taxon>Trametes</taxon>
    </lineage>
</organism>
<comment type="caution">
    <text evidence="3">The sequence shown here is derived from an EMBL/GenBank/DDBJ whole genome shotgun (WGS) entry which is preliminary data.</text>
</comment>
<dbReference type="SMART" id="SM00456">
    <property type="entry name" value="WW"/>
    <property type="match status" value="1"/>
</dbReference>
<feature type="domain" description="WW" evidence="2">
    <location>
        <begin position="239"/>
        <end position="274"/>
    </location>
</feature>
<feature type="compositionally biased region" description="Low complexity" evidence="1">
    <location>
        <begin position="149"/>
        <end position="160"/>
    </location>
</feature>
<dbReference type="OrthoDB" id="548295at2759"/>
<evidence type="ECO:0000256" key="1">
    <source>
        <dbReference type="SAM" id="MobiDB-lite"/>
    </source>
</evidence>
<feature type="compositionally biased region" description="Polar residues" evidence="1">
    <location>
        <begin position="368"/>
        <end position="386"/>
    </location>
</feature>
<protein>
    <recommendedName>
        <fullName evidence="2">WW domain-containing protein</fullName>
    </recommendedName>
</protein>
<feature type="region of interest" description="Disordered" evidence="1">
    <location>
        <begin position="1"/>
        <end position="21"/>
    </location>
</feature>
<feature type="compositionally biased region" description="Pro residues" evidence="1">
    <location>
        <begin position="323"/>
        <end position="333"/>
    </location>
</feature>
<feature type="compositionally biased region" description="Pro residues" evidence="1">
    <location>
        <begin position="576"/>
        <end position="586"/>
    </location>
</feature>
<evidence type="ECO:0000259" key="2">
    <source>
        <dbReference type="PROSITE" id="PS50020"/>
    </source>
</evidence>
<feature type="compositionally biased region" description="Basic and acidic residues" evidence="1">
    <location>
        <begin position="357"/>
        <end position="367"/>
    </location>
</feature>
<evidence type="ECO:0000313" key="3">
    <source>
        <dbReference type="EMBL" id="CDO71143.1"/>
    </source>
</evidence>
<feature type="compositionally biased region" description="Basic and acidic residues" evidence="1">
    <location>
        <begin position="705"/>
        <end position="761"/>
    </location>
</feature>
<dbReference type="Proteomes" id="UP000029665">
    <property type="component" value="Unassembled WGS sequence"/>
</dbReference>